<accession>A0A0B6Z1Z9</accession>
<gene>
    <name evidence="2" type="primary">ORF43734</name>
</gene>
<reference evidence="2" key="1">
    <citation type="submission" date="2014-12" db="EMBL/GenBank/DDBJ databases">
        <title>Insight into the proteome of Arion vulgaris.</title>
        <authorList>
            <person name="Aradska J."/>
            <person name="Bulat T."/>
            <person name="Smidak R."/>
            <person name="Sarate P."/>
            <person name="Gangsoo J."/>
            <person name="Sialana F."/>
            <person name="Bilban M."/>
            <person name="Lubec G."/>
        </authorList>
    </citation>
    <scope>NUCLEOTIDE SEQUENCE</scope>
    <source>
        <tissue evidence="2">Skin</tissue>
    </source>
</reference>
<dbReference type="EMBL" id="HACG01015076">
    <property type="protein sequence ID" value="CEK61941.1"/>
    <property type="molecule type" value="Transcribed_RNA"/>
</dbReference>
<feature type="non-terminal residue" evidence="2">
    <location>
        <position position="1"/>
    </location>
</feature>
<evidence type="ECO:0000256" key="1">
    <source>
        <dbReference type="SAM" id="MobiDB-lite"/>
    </source>
</evidence>
<name>A0A0B6Z1Z9_9EUPU</name>
<feature type="non-terminal residue" evidence="2">
    <location>
        <position position="78"/>
    </location>
</feature>
<proteinExistence type="predicted"/>
<protein>
    <submittedName>
        <fullName evidence="2">Uncharacterized protein</fullName>
    </submittedName>
</protein>
<feature type="region of interest" description="Disordered" evidence="1">
    <location>
        <begin position="59"/>
        <end position="78"/>
    </location>
</feature>
<evidence type="ECO:0000313" key="2">
    <source>
        <dbReference type="EMBL" id="CEK61941.1"/>
    </source>
</evidence>
<organism evidence="2">
    <name type="scientific">Arion vulgaris</name>
    <dbReference type="NCBI Taxonomy" id="1028688"/>
    <lineage>
        <taxon>Eukaryota</taxon>
        <taxon>Metazoa</taxon>
        <taxon>Spiralia</taxon>
        <taxon>Lophotrochozoa</taxon>
        <taxon>Mollusca</taxon>
        <taxon>Gastropoda</taxon>
        <taxon>Heterobranchia</taxon>
        <taxon>Euthyneura</taxon>
        <taxon>Panpulmonata</taxon>
        <taxon>Eupulmonata</taxon>
        <taxon>Stylommatophora</taxon>
        <taxon>Helicina</taxon>
        <taxon>Arionoidea</taxon>
        <taxon>Arionidae</taxon>
        <taxon>Arion</taxon>
    </lineage>
</organism>
<dbReference type="AlphaFoldDB" id="A0A0B6Z1Z9"/>
<sequence length="78" mass="8366">TSQHHDEEYSTADLLVVSDEDEEHLAVPGNPLVHVEPGVARKYTSDIDSSPILSASLVEEASPSHMSLEGSDDRATPP</sequence>